<evidence type="ECO:0000256" key="2">
    <source>
        <dbReference type="ARBA" id="ARBA00012668"/>
    </source>
</evidence>
<dbReference type="InterPro" id="IPR039261">
    <property type="entry name" value="FNR_nucleotide-bd"/>
</dbReference>
<keyword evidence="4" id="KW-1003">Cell membrane</keyword>
<feature type="transmembrane region" description="Helical" evidence="6">
    <location>
        <begin position="53"/>
        <end position="77"/>
    </location>
</feature>
<dbReference type="InterPro" id="IPR017927">
    <property type="entry name" value="FAD-bd_FR_type"/>
</dbReference>
<dbReference type="PANTHER" id="PTHR32361">
    <property type="entry name" value="FERRIC/CUPRIC REDUCTASE TRANSMEMBRANE COMPONENT"/>
    <property type="match status" value="1"/>
</dbReference>
<dbReference type="GO" id="GO:0006826">
    <property type="term" value="P:iron ion transport"/>
    <property type="evidence" value="ECO:0007669"/>
    <property type="project" value="UniProtKB-ARBA"/>
</dbReference>
<comment type="catalytic activity">
    <reaction evidence="5">
        <text>2 a Fe(II)-siderophore + NADP(+) + H(+) = 2 a Fe(III)-siderophore + NADPH</text>
        <dbReference type="Rhea" id="RHEA:28795"/>
        <dbReference type="Rhea" id="RHEA-COMP:11342"/>
        <dbReference type="Rhea" id="RHEA-COMP:11344"/>
        <dbReference type="ChEBI" id="CHEBI:15378"/>
        <dbReference type="ChEBI" id="CHEBI:29033"/>
        <dbReference type="ChEBI" id="CHEBI:29034"/>
        <dbReference type="ChEBI" id="CHEBI:57783"/>
        <dbReference type="ChEBI" id="CHEBI:58349"/>
        <dbReference type="EC" id="1.16.1.9"/>
    </reaction>
</comment>
<accession>A0AAJ0M0V0</accession>
<feature type="transmembrane region" description="Helical" evidence="6">
    <location>
        <begin position="148"/>
        <end position="168"/>
    </location>
</feature>
<dbReference type="AlphaFoldDB" id="A0AAJ0M0V0"/>
<name>A0AAJ0M0V0_9PEZI</name>
<dbReference type="GO" id="GO:0015677">
    <property type="term" value="P:copper ion import"/>
    <property type="evidence" value="ECO:0007669"/>
    <property type="project" value="TreeGrafter"/>
</dbReference>
<dbReference type="InterPro" id="IPR051410">
    <property type="entry name" value="Ferric/Cupric_Reductase"/>
</dbReference>
<dbReference type="GeneID" id="87883899"/>
<gene>
    <name evidence="8" type="ORF">B0T15DRAFT_400589</name>
</gene>
<feature type="transmembrane region" description="Helical" evidence="6">
    <location>
        <begin position="264"/>
        <end position="280"/>
    </location>
</feature>
<dbReference type="GO" id="GO:0005886">
    <property type="term" value="C:plasma membrane"/>
    <property type="evidence" value="ECO:0007669"/>
    <property type="project" value="UniProtKB-SubCell"/>
</dbReference>
<organism evidence="8 9">
    <name type="scientific">Chaetomium strumarium</name>
    <dbReference type="NCBI Taxonomy" id="1170767"/>
    <lineage>
        <taxon>Eukaryota</taxon>
        <taxon>Fungi</taxon>
        <taxon>Dikarya</taxon>
        <taxon>Ascomycota</taxon>
        <taxon>Pezizomycotina</taxon>
        <taxon>Sordariomycetes</taxon>
        <taxon>Sordariomycetidae</taxon>
        <taxon>Sordariales</taxon>
        <taxon>Chaetomiaceae</taxon>
        <taxon>Chaetomium</taxon>
    </lineage>
</organism>
<keyword evidence="6" id="KW-1133">Transmembrane helix</keyword>
<dbReference type="PANTHER" id="PTHR32361:SF26">
    <property type="entry name" value="FAD-BINDING 8 DOMAIN-CONTAINING PROTEIN-RELATED"/>
    <property type="match status" value="1"/>
</dbReference>
<dbReference type="Gene3D" id="3.40.50.80">
    <property type="entry name" value="Nucleotide-binding domain of ferredoxin-NADP reductase (FNR) module"/>
    <property type="match status" value="1"/>
</dbReference>
<dbReference type="RefSeq" id="XP_062720614.1">
    <property type="nucleotide sequence ID" value="XM_062865070.1"/>
</dbReference>
<evidence type="ECO:0000259" key="7">
    <source>
        <dbReference type="PROSITE" id="PS51384"/>
    </source>
</evidence>
<keyword evidence="9" id="KW-1185">Reference proteome</keyword>
<keyword evidence="6" id="KW-0812">Transmembrane</keyword>
<feature type="transmembrane region" description="Helical" evidence="6">
    <location>
        <begin position="206"/>
        <end position="226"/>
    </location>
</feature>
<keyword evidence="6" id="KW-0472">Membrane</keyword>
<evidence type="ECO:0000256" key="5">
    <source>
        <dbReference type="ARBA" id="ARBA00048483"/>
    </source>
</evidence>
<evidence type="ECO:0000256" key="3">
    <source>
        <dbReference type="ARBA" id="ARBA00022448"/>
    </source>
</evidence>
<dbReference type="SUPFAM" id="SSF63380">
    <property type="entry name" value="Riboflavin synthase domain-like"/>
    <property type="match status" value="1"/>
</dbReference>
<proteinExistence type="predicted"/>
<dbReference type="SUPFAM" id="SSF52343">
    <property type="entry name" value="Ferredoxin reductase-like, C-terminal NADP-linked domain"/>
    <property type="match status" value="1"/>
</dbReference>
<dbReference type="InterPro" id="IPR013112">
    <property type="entry name" value="FAD-bd_8"/>
</dbReference>
<feature type="transmembrane region" description="Helical" evidence="6">
    <location>
        <begin position="122"/>
        <end position="142"/>
    </location>
</feature>
<dbReference type="Proteomes" id="UP001273166">
    <property type="component" value="Unassembled WGS sequence"/>
</dbReference>
<dbReference type="PROSITE" id="PS51384">
    <property type="entry name" value="FAD_FR"/>
    <property type="match status" value="1"/>
</dbReference>
<evidence type="ECO:0000256" key="6">
    <source>
        <dbReference type="SAM" id="Phobius"/>
    </source>
</evidence>
<protein>
    <recommendedName>
        <fullName evidence="2">ferric-chelate reductase (NADPH)</fullName>
        <ecNumber evidence="2">1.16.1.9</ecNumber>
    </recommendedName>
</protein>
<dbReference type="GO" id="GO:0052851">
    <property type="term" value="F:ferric-chelate reductase (NADPH) activity"/>
    <property type="evidence" value="ECO:0007669"/>
    <property type="project" value="UniProtKB-EC"/>
</dbReference>
<feature type="transmembrane region" description="Helical" evidence="6">
    <location>
        <begin position="89"/>
        <end position="110"/>
    </location>
</feature>
<reference evidence="8" key="1">
    <citation type="journal article" date="2023" name="Mol. Phylogenet. Evol.">
        <title>Genome-scale phylogeny and comparative genomics of the fungal order Sordariales.</title>
        <authorList>
            <person name="Hensen N."/>
            <person name="Bonometti L."/>
            <person name="Westerberg I."/>
            <person name="Brannstrom I.O."/>
            <person name="Guillou S."/>
            <person name="Cros-Aarteil S."/>
            <person name="Calhoun S."/>
            <person name="Haridas S."/>
            <person name="Kuo A."/>
            <person name="Mondo S."/>
            <person name="Pangilinan J."/>
            <person name="Riley R."/>
            <person name="LaButti K."/>
            <person name="Andreopoulos B."/>
            <person name="Lipzen A."/>
            <person name="Chen C."/>
            <person name="Yan M."/>
            <person name="Daum C."/>
            <person name="Ng V."/>
            <person name="Clum A."/>
            <person name="Steindorff A."/>
            <person name="Ohm R.A."/>
            <person name="Martin F."/>
            <person name="Silar P."/>
            <person name="Natvig D.O."/>
            <person name="Lalanne C."/>
            <person name="Gautier V."/>
            <person name="Ament-Velasquez S.L."/>
            <person name="Kruys A."/>
            <person name="Hutchinson M.I."/>
            <person name="Powell A.J."/>
            <person name="Barry K."/>
            <person name="Miller A.N."/>
            <person name="Grigoriev I.V."/>
            <person name="Debuchy R."/>
            <person name="Gladieux P."/>
            <person name="Hiltunen Thoren M."/>
            <person name="Johannesson H."/>
        </authorList>
    </citation>
    <scope>NUCLEOTIDE SEQUENCE</scope>
    <source>
        <strain evidence="8">CBS 333.67</strain>
    </source>
</reference>
<feature type="transmembrane region" description="Helical" evidence="6">
    <location>
        <begin position="175"/>
        <end position="194"/>
    </location>
</feature>
<evidence type="ECO:0000256" key="4">
    <source>
        <dbReference type="ARBA" id="ARBA00022475"/>
    </source>
</evidence>
<comment type="caution">
    <text evidence="8">The sequence shown here is derived from an EMBL/GenBank/DDBJ whole genome shotgun (WGS) entry which is preliminary data.</text>
</comment>
<comment type="subcellular location">
    <subcellularLocation>
        <location evidence="1">Cell membrane</location>
        <topology evidence="1">Multi-pass membrane protein</topology>
    </subcellularLocation>
</comment>
<reference evidence="8" key="2">
    <citation type="submission" date="2023-06" db="EMBL/GenBank/DDBJ databases">
        <authorList>
            <consortium name="Lawrence Berkeley National Laboratory"/>
            <person name="Mondo S.J."/>
            <person name="Hensen N."/>
            <person name="Bonometti L."/>
            <person name="Westerberg I."/>
            <person name="Brannstrom I.O."/>
            <person name="Guillou S."/>
            <person name="Cros-Aarteil S."/>
            <person name="Calhoun S."/>
            <person name="Haridas S."/>
            <person name="Kuo A."/>
            <person name="Pangilinan J."/>
            <person name="Riley R."/>
            <person name="Labutti K."/>
            <person name="Andreopoulos B."/>
            <person name="Lipzen A."/>
            <person name="Chen C."/>
            <person name="Yanf M."/>
            <person name="Daum C."/>
            <person name="Ng V."/>
            <person name="Clum A."/>
            <person name="Steindorff A."/>
            <person name="Ohm R."/>
            <person name="Martin F."/>
            <person name="Silar P."/>
            <person name="Natvig D."/>
            <person name="Lalanne C."/>
            <person name="Gautier V."/>
            <person name="Ament-Velasquez S.L."/>
            <person name="Kruys A."/>
            <person name="Hutchinson M.I."/>
            <person name="Powell A.J."/>
            <person name="Barry K."/>
            <person name="Miller A.N."/>
            <person name="Grigoriev I.V."/>
            <person name="Debuchy R."/>
            <person name="Gladieux P."/>
            <person name="Thoren M.H."/>
            <person name="Johannesson H."/>
        </authorList>
    </citation>
    <scope>NUCLEOTIDE SEQUENCE</scope>
    <source>
        <strain evidence="8">CBS 333.67</strain>
    </source>
</reference>
<dbReference type="CDD" id="cd06186">
    <property type="entry name" value="NOX_Duox_like_FAD_NADP"/>
    <property type="match status" value="1"/>
</dbReference>
<dbReference type="Pfam" id="PF08022">
    <property type="entry name" value="FAD_binding_8"/>
    <property type="match status" value="1"/>
</dbReference>
<keyword evidence="3" id="KW-0813">Transport</keyword>
<evidence type="ECO:0000313" key="9">
    <source>
        <dbReference type="Proteomes" id="UP001273166"/>
    </source>
</evidence>
<evidence type="ECO:0000256" key="1">
    <source>
        <dbReference type="ARBA" id="ARBA00004651"/>
    </source>
</evidence>
<dbReference type="InterPro" id="IPR017938">
    <property type="entry name" value="Riboflavin_synthase-like_b-brl"/>
</dbReference>
<dbReference type="EMBL" id="JAUDZG010000005">
    <property type="protein sequence ID" value="KAK3304834.1"/>
    <property type="molecule type" value="Genomic_DNA"/>
</dbReference>
<feature type="domain" description="FAD-binding FR-type" evidence="7">
    <location>
        <begin position="218"/>
        <end position="343"/>
    </location>
</feature>
<sequence length="526" mass="59647">MENFEAYFIILCGIFGSLFVVARRSIFRRIARRIYRSLAYTFILRRHRWMGPWTVGAFMLQISYIIANFICIAFRVSSLADAGARAGRLSLINMAPLFLGPHLGFLADVFGMPVRAFHKVHCSYGAMSTGLVLFHGGVMALLEGPQDIYVSTGAISLAVLLLLSMPLLRRAFYEIFLRTHQAIAIFAASSIWWHLRSMPRFPWEYIYIYGGLSGILNLFQLGCTAYRNKRWGSPLPRLIIREDGGDVCITVELSRPVRLKAGQYINLWIWAPTVSFWSWTQSHPFTVVSWSPAEQRSLELLIQPRKGFTSKLLQTNKRMKNGDDASLSYPALFSGPHGISFPVWGFKTVLMFATGFGIAAMLPYLEKLIHDHKYCKSRTRRIHLVWHTEGIPQFTRILNLLNYRLKDDAIDNSYILHISIYNEGNEGRLGKKEFGEHGRAAFFAGLPDLEAILAAENGNFIQPMGKGGACMDHGDLFRQVEEVQTDKGRVLVLASGTAELRDKLRELVRRCSHKKVSLKELDYQPG</sequence>
<dbReference type="EC" id="1.16.1.9" evidence="2"/>
<feature type="transmembrane region" description="Helical" evidence="6">
    <location>
        <begin position="6"/>
        <end position="26"/>
    </location>
</feature>
<feature type="transmembrane region" description="Helical" evidence="6">
    <location>
        <begin position="344"/>
        <end position="365"/>
    </location>
</feature>
<dbReference type="GO" id="GO:0006879">
    <property type="term" value="P:intracellular iron ion homeostasis"/>
    <property type="evidence" value="ECO:0007669"/>
    <property type="project" value="TreeGrafter"/>
</dbReference>
<evidence type="ECO:0000313" key="8">
    <source>
        <dbReference type="EMBL" id="KAK3304834.1"/>
    </source>
</evidence>